<feature type="domain" description="GH16" evidence="4">
    <location>
        <begin position="26"/>
        <end position="236"/>
    </location>
</feature>
<dbReference type="Pfam" id="PF00722">
    <property type="entry name" value="Glyco_hydro_16"/>
    <property type="match status" value="1"/>
</dbReference>
<keyword evidence="6" id="KW-1185">Reference proteome</keyword>
<gene>
    <name evidence="5" type="ORF">V6N12_006269</name>
</gene>
<evidence type="ECO:0000256" key="1">
    <source>
        <dbReference type="ARBA" id="ARBA00022801"/>
    </source>
</evidence>
<proteinExistence type="predicted"/>
<dbReference type="SUPFAM" id="SSF49899">
    <property type="entry name" value="Concanavalin A-like lectins/glucanases"/>
    <property type="match status" value="1"/>
</dbReference>
<accession>A0ABR2EYA9</accession>
<evidence type="ECO:0000256" key="3">
    <source>
        <dbReference type="SAM" id="SignalP"/>
    </source>
</evidence>
<dbReference type="PANTHER" id="PTHR31062">
    <property type="entry name" value="XYLOGLUCAN ENDOTRANSGLUCOSYLASE/HYDROLASE PROTEIN 8-RELATED"/>
    <property type="match status" value="1"/>
</dbReference>
<feature type="signal peptide" evidence="3">
    <location>
        <begin position="1"/>
        <end position="23"/>
    </location>
</feature>
<dbReference type="InterPro" id="IPR013320">
    <property type="entry name" value="ConA-like_dom_sf"/>
</dbReference>
<feature type="chain" id="PRO_5046384302" description="GH16 domain-containing protein" evidence="3">
    <location>
        <begin position="24"/>
        <end position="357"/>
    </location>
</feature>
<dbReference type="InterPro" id="IPR000757">
    <property type="entry name" value="Beta-glucanase-like"/>
</dbReference>
<dbReference type="PROSITE" id="PS51762">
    <property type="entry name" value="GH16_2"/>
    <property type="match status" value="1"/>
</dbReference>
<organism evidence="5 6">
    <name type="scientific">Hibiscus sabdariffa</name>
    <name type="common">roselle</name>
    <dbReference type="NCBI Taxonomy" id="183260"/>
    <lineage>
        <taxon>Eukaryota</taxon>
        <taxon>Viridiplantae</taxon>
        <taxon>Streptophyta</taxon>
        <taxon>Embryophyta</taxon>
        <taxon>Tracheophyta</taxon>
        <taxon>Spermatophyta</taxon>
        <taxon>Magnoliopsida</taxon>
        <taxon>eudicotyledons</taxon>
        <taxon>Gunneridae</taxon>
        <taxon>Pentapetalae</taxon>
        <taxon>rosids</taxon>
        <taxon>malvids</taxon>
        <taxon>Malvales</taxon>
        <taxon>Malvaceae</taxon>
        <taxon>Malvoideae</taxon>
        <taxon>Hibiscus</taxon>
    </lineage>
</organism>
<protein>
    <recommendedName>
        <fullName evidence="4">GH16 domain-containing protein</fullName>
    </recommendedName>
</protein>
<dbReference type="InterPro" id="IPR044791">
    <property type="entry name" value="Beta-glucanase/XTH"/>
</dbReference>
<dbReference type="Gene3D" id="2.60.120.200">
    <property type="match status" value="1"/>
</dbReference>
<evidence type="ECO:0000256" key="2">
    <source>
        <dbReference type="ARBA" id="ARBA00023295"/>
    </source>
</evidence>
<evidence type="ECO:0000313" key="6">
    <source>
        <dbReference type="Proteomes" id="UP001472677"/>
    </source>
</evidence>
<evidence type="ECO:0000313" key="5">
    <source>
        <dbReference type="EMBL" id="KAK8567692.1"/>
    </source>
</evidence>
<comment type="caution">
    <text evidence="5">The sequence shown here is derived from an EMBL/GenBank/DDBJ whole genome shotgun (WGS) entry which is preliminary data.</text>
</comment>
<dbReference type="Proteomes" id="UP001472677">
    <property type="component" value="Unassembled WGS sequence"/>
</dbReference>
<evidence type="ECO:0000259" key="4">
    <source>
        <dbReference type="PROSITE" id="PS51762"/>
    </source>
</evidence>
<dbReference type="EMBL" id="JBBPBM010000009">
    <property type="protein sequence ID" value="KAK8567692.1"/>
    <property type="molecule type" value="Genomic_DNA"/>
</dbReference>
<reference evidence="5 6" key="1">
    <citation type="journal article" date="2024" name="G3 (Bethesda)">
        <title>Genome assembly of Hibiscus sabdariffa L. provides insights into metabolisms of medicinal natural products.</title>
        <authorList>
            <person name="Kim T."/>
        </authorList>
    </citation>
    <scope>NUCLEOTIDE SEQUENCE [LARGE SCALE GENOMIC DNA]</scope>
    <source>
        <strain evidence="5">TK-2024</strain>
        <tissue evidence="5">Old leaves</tissue>
    </source>
</reference>
<name>A0ABR2EYA9_9ROSI</name>
<sequence length="357" mass="39523">MALFRHISFICLSLFCTTSLVSSHSRHYTTPSVPRLTDLFSHVSVNQSFSNSFGGRNIKLLNNGSMVTLSLDKTSGSGLASKDKYNYGFFSAAIKLPAGLTSGVVVAFYLSNADMYPHSHDEIDIELLGNDKRIDWVLQTNVYANGVSTGREEKFYFWFNPTLQYHYYSILWNSHHIVFLVDNIPVREFPNNGKFSAAYPSKPMSLYVTIWDASEWATHGGKYPVNYKYAPFVTSVADMEMSGCTMKPKQAGSSCSNANLSSIDPVGGLDFAKLSNQQVTAMDWARKDGKVPSTEGKVQSIQLRVSPIDIGLSTTRNVFESQSKPAYGEGGEIKSKVLSSVFRRMISKIGGGDKLKR</sequence>
<keyword evidence="3" id="KW-0732">Signal</keyword>
<keyword evidence="2" id="KW-0326">Glycosidase</keyword>
<keyword evidence="1" id="KW-0378">Hydrolase</keyword>